<evidence type="ECO:0000313" key="4">
    <source>
        <dbReference type="Proteomes" id="UP000789831"/>
    </source>
</evidence>
<accession>A0A9N9FI24</accession>
<keyword evidence="4" id="KW-1185">Reference proteome</keyword>
<feature type="transmembrane region" description="Helical" evidence="2">
    <location>
        <begin position="137"/>
        <end position="158"/>
    </location>
</feature>
<dbReference type="OrthoDB" id="2562493at2759"/>
<evidence type="ECO:0000256" key="2">
    <source>
        <dbReference type="SAM" id="Phobius"/>
    </source>
</evidence>
<keyword evidence="2" id="KW-1133">Transmembrane helix</keyword>
<reference evidence="3" key="1">
    <citation type="submission" date="2021-06" db="EMBL/GenBank/DDBJ databases">
        <authorList>
            <person name="Kallberg Y."/>
            <person name="Tangrot J."/>
            <person name="Rosling A."/>
        </authorList>
    </citation>
    <scope>NUCLEOTIDE SEQUENCE</scope>
    <source>
        <strain evidence="3">MT106</strain>
    </source>
</reference>
<comment type="caution">
    <text evidence="3">The sequence shown here is derived from an EMBL/GenBank/DDBJ whole genome shotgun (WGS) entry which is preliminary data.</text>
</comment>
<feature type="compositionally biased region" description="Basic and acidic residues" evidence="1">
    <location>
        <begin position="231"/>
        <end position="242"/>
    </location>
</feature>
<name>A0A9N9FI24_9GLOM</name>
<evidence type="ECO:0000256" key="1">
    <source>
        <dbReference type="SAM" id="MobiDB-lite"/>
    </source>
</evidence>
<dbReference type="EMBL" id="CAJVPL010000862">
    <property type="protein sequence ID" value="CAG8535570.1"/>
    <property type="molecule type" value="Genomic_DNA"/>
</dbReference>
<sequence>MAGEKEVEKIICIVCDLSLLLILFYQLVVYVRRYNEDRLFLKSFIWSNFALELASSVFLILFLFRDKRWEIGGIIASGLITLLAQFFLGFQAYLTCNSQRLTFLFGVFVAACFTFTSGIACAVVLANFQVDYITTLIYLSLSAGLDLLLVSVFSYGFFKGKETFDPHAYQVMRILIVTMNVLTLIAFLELIIYAVFHTNLFVHVFSTKCYFLLVLWPINHRVSSTINDNRNSCDDYSQDKKKPSSNSNSKNKHHNSIEVEPSRISESSGYVYELPRQNQNIISAPASVYHSRSKSSATSTMTMTSSHRLSQVNLEASHAGYWASLDDE</sequence>
<keyword evidence="2" id="KW-0472">Membrane</keyword>
<dbReference type="Proteomes" id="UP000789831">
    <property type="component" value="Unassembled WGS sequence"/>
</dbReference>
<feature type="transmembrane region" description="Helical" evidence="2">
    <location>
        <begin position="71"/>
        <end position="90"/>
    </location>
</feature>
<dbReference type="AlphaFoldDB" id="A0A9N9FI24"/>
<keyword evidence="2" id="KW-0812">Transmembrane</keyword>
<feature type="transmembrane region" description="Helical" evidence="2">
    <location>
        <begin position="102"/>
        <end position="125"/>
    </location>
</feature>
<proteinExistence type="predicted"/>
<feature type="transmembrane region" description="Helical" evidence="2">
    <location>
        <begin position="43"/>
        <end position="64"/>
    </location>
</feature>
<feature type="transmembrane region" description="Helical" evidence="2">
    <location>
        <begin position="170"/>
        <end position="193"/>
    </location>
</feature>
<gene>
    <name evidence="3" type="ORF">AGERDE_LOCUS5926</name>
</gene>
<evidence type="ECO:0000313" key="3">
    <source>
        <dbReference type="EMBL" id="CAG8535570.1"/>
    </source>
</evidence>
<organism evidence="3 4">
    <name type="scientific">Ambispora gerdemannii</name>
    <dbReference type="NCBI Taxonomy" id="144530"/>
    <lineage>
        <taxon>Eukaryota</taxon>
        <taxon>Fungi</taxon>
        <taxon>Fungi incertae sedis</taxon>
        <taxon>Mucoromycota</taxon>
        <taxon>Glomeromycotina</taxon>
        <taxon>Glomeromycetes</taxon>
        <taxon>Archaeosporales</taxon>
        <taxon>Ambisporaceae</taxon>
        <taxon>Ambispora</taxon>
    </lineage>
</organism>
<protein>
    <submittedName>
        <fullName evidence="3">3808_t:CDS:1</fullName>
    </submittedName>
</protein>
<feature type="transmembrane region" description="Helical" evidence="2">
    <location>
        <begin position="12"/>
        <end position="31"/>
    </location>
</feature>
<feature type="region of interest" description="Disordered" evidence="1">
    <location>
        <begin position="229"/>
        <end position="262"/>
    </location>
</feature>